<evidence type="ECO:0000313" key="1">
    <source>
        <dbReference type="EMBL" id="QHB51016.1"/>
    </source>
</evidence>
<reference evidence="1 2" key="1">
    <citation type="submission" date="2019-12" db="EMBL/GenBank/DDBJ databases">
        <title>Lactobacillus hilgardii FLUB.</title>
        <authorList>
            <person name="Gustaw K."/>
        </authorList>
    </citation>
    <scope>NUCLEOTIDE SEQUENCE [LARGE SCALE GENOMIC DNA]</scope>
    <source>
        <strain evidence="1 2">FLUB</strain>
    </source>
</reference>
<accession>A0A6P1E146</accession>
<dbReference type="Pfam" id="PF15979">
    <property type="entry name" value="Glyco_hydro_115"/>
    <property type="match status" value="1"/>
</dbReference>
<dbReference type="AlphaFoldDB" id="A0A6P1E146"/>
<dbReference type="RefSeq" id="WP_003551708.1">
    <property type="nucleotide sequence ID" value="NZ_CABKOL010000106.1"/>
</dbReference>
<dbReference type="Proteomes" id="UP000465035">
    <property type="component" value="Chromosome"/>
</dbReference>
<dbReference type="PANTHER" id="PTHR37842">
    <property type="match status" value="1"/>
</dbReference>
<evidence type="ECO:0000313" key="2">
    <source>
        <dbReference type="Proteomes" id="UP000465035"/>
    </source>
</evidence>
<dbReference type="EMBL" id="CP047121">
    <property type="protein sequence ID" value="QHB51016.1"/>
    <property type="molecule type" value="Genomic_DNA"/>
</dbReference>
<protein>
    <recommendedName>
        <fullName evidence="3">Glycosyl hydrolase family 115</fullName>
    </recommendedName>
</protein>
<gene>
    <name evidence="1" type="ORF">GQR93_01650</name>
</gene>
<dbReference type="PANTHER" id="PTHR37842:SF2">
    <property type="entry name" value="GYLCOSYL HYDROLASE 115 C-TERMINAL DOMAIN-CONTAINING PROTEIN"/>
    <property type="match status" value="1"/>
</dbReference>
<dbReference type="GeneID" id="69057058"/>
<name>A0A6P1E146_LENHI</name>
<sequence>MAEKAFIISKKTIVKASDFRNPVLKNASMILQRDIEKVTTKDVDENRIELILDPQATVEGDAYRIAFVSADIVKLTAKTALGVMYGALAISREILGVDDFWYWMDKLPVTKDTIKWTNFDLHLPEFQTKYRGWFVNDELLIMGWEDHDSQRYVWQRIFETALRVGCNLIVPGTDINSQINRQPAKEFGLMIAHHHAEPLGAKMFAREYPTLTASFIKYPDLFRKLWRDAIMEQKGTPTIYSLGFRGQGDKPFWLDDDSRKWDDHAIADVINGIIKEQYNMVKELDPGAPMALNVYGELTGLYNKGLIKVPNDIIEIWADSGYGKMVSRRQGLDNPRSPILEAANPEHRQRGIYYHVAFHDLQASNFLGLLSNSPAFVSSELMKVRQHHFDTLELINTGSIKPHILYLREVAKSWLTDYSARNNETILKDYVTHYYAKKRDEVVQLYDQYWQAIVQYGPHTDETAGDEFAPYLIRRLIKAWVSGQDKLSDAGWVVGDAKLDKSLEKLDQLITPKLADWDTLLLQVRELLLTLDQEDSRRLYGDLYLSVINQARGLKAFHLVIEAYQEVSKAKKSDDYVKPFLVTDEAYRYLNEITIAEKTNPSTKWRDFYKNDGYNNVPLAVSQLEFLRHYLRTLGDSDDEDKWEHHFIKATAEARVMTLSNTRPAMSDDKLAEKLRERLIDHL</sequence>
<dbReference type="SMR" id="A0A6P1E146"/>
<organism evidence="1 2">
    <name type="scientific">Lentilactobacillus hilgardii</name>
    <name type="common">Lactobacillus hilgardii</name>
    <dbReference type="NCBI Taxonomy" id="1588"/>
    <lineage>
        <taxon>Bacteria</taxon>
        <taxon>Bacillati</taxon>
        <taxon>Bacillota</taxon>
        <taxon>Bacilli</taxon>
        <taxon>Lactobacillales</taxon>
        <taxon>Lactobacillaceae</taxon>
        <taxon>Lentilactobacillus</taxon>
    </lineage>
</organism>
<proteinExistence type="predicted"/>
<evidence type="ECO:0008006" key="3">
    <source>
        <dbReference type="Google" id="ProtNLM"/>
    </source>
</evidence>
<dbReference type="InterPro" id="IPR031924">
    <property type="entry name" value="GH115"/>
</dbReference>
<dbReference type="Gene3D" id="3.20.20.520">
    <property type="entry name" value="Glycosyl hydrolase family 115"/>
    <property type="match status" value="1"/>
</dbReference>
<dbReference type="InterPro" id="IPR042301">
    <property type="entry name" value="GH115_sf"/>
</dbReference>